<proteinExistence type="predicted"/>
<evidence type="ECO:0000259" key="1">
    <source>
        <dbReference type="PROSITE" id="PS50104"/>
    </source>
</evidence>
<dbReference type="InterPro" id="IPR011004">
    <property type="entry name" value="Trimer_LpxA-like_sf"/>
</dbReference>
<dbReference type="GO" id="GO:0006952">
    <property type="term" value="P:defense response"/>
    <property type="evidence" value="ECO:0007669"/>
    <property type="project" value="InterPro"/>
</dbReference>
<dbReference type="InterPro" id="IPR044974">
    <property type="entry name" value="Disease_R_plants"/>
</dbReference>
<dbReference type="SUPFAM" id="SSF51161">
    <property type="entry name" value="Trimeric LpxA-like enzymes"/>
    <property type="match status" value="1"/>
</dbReference>
<dbReference type="Pfam" id="PF01582">
    <property type="entry name" value="TIR"/>
    <property type="match status" value="1"/>
</dbReference>
<evidence type="ECO:0000313" key="2">
    <source>
        <dbReference type="EMBL" id="GEZ81330.1"/>
    </source>
</evidence>
<feature type="domain" description="TIR" evidence="1">
    <location>
        <begin position="113"/>
        <end position="273"/>
    </location>
</feature>
<organism evidence="2">
    <name type="scientific">Tanacetum cinerariifolium</name>
    <name type="common">Dalmatian daisy</name>
    <name type="synonym">Chrysanthemum cinerariifolium</name>
    <dbReference type="NCBI Taxonomy" id="118510"/>
    <lineage>
        <taxon>Eukaryota</taxon>
        <taxon>Viridiplantae</taxon>
        <taxon>Streptophyta</taxon>
        <taxon>Embryophyta</taxon>
        <taxon>Tracheophyta</taxon>
        <taxon>Spermatophyta</taxon>
        <taxon>Magnoliopsida</taxon>
        <taxon>eudicotyledons</taxon>
        <taxon>Gunneridae</taxon>
        <taxon>Pentapetalae</taxon>
        <taxon>asterids</taxon>
        <taxon>campanulids</taxon>
        <taxon>Asterales</taxon>
        <taxon>Asteraceae</taxon>
        <taxon>Asteroideae</taxon>
        <taxon>Anthemideae</taxon>
        <taxon>Anthemidinae</taxon>
        <taxon>Tanacetum</taxon>
    </lineage>
</organism>
<reference evidence="2" key="1">
    <citation type="journal article" date="2019" name="Sci. Rep.">
        <title>Draft genome of Tanacetum cinerariifolium, the natural source of mosquito coil.</title>
        <authorList>
            <person name="Yamashiro T."/>
            <person name="Shiraishi A."/>
            <person name="Satake H."/>
            <person name="Nakayama K."/>
        </authorList>
    </citation>
    <scope>NUCLEOTIDE SEQUENCE</scope>
</reference>
<dbReference type="GO" id="GO:0007165">
    <property type="term" value="P:signal transduction"/>
    <property type="evidence" value="ECO:0007669"/>
    <property type="project" value="InterPro"/>
</dbReference>
<gene>
    <name evidence="2" type="ORF">Tci_553303</name>
</gene>
<sequence length="309" mass="34650">VVIGETAVIGNNVSILHNVMLGGPGRVVVIGILRLVMVFRLSPVHVFWGILGLVMGRKLRSGNVHIFVELCRSEAIGLNFGNEDENNECCGCGRLRRLNRQQLLEVIVNRNQSSSESTPSFDHGYRSISLQSVSRDVHYSRGVHFKLIHSKEELQDDERMKQGKTIDNQLIQAIEDSRFFIIVFSNNYASSSWCLDELVEIMDLANRLPKDAAGKWIEALKEASNLVGRELQATANGWVITPHFRYSLLLFLHSIRHEAEFIKKVVGEISLELRSINSGIDEELVGMETRVNDVSSLGIGIDEVRMIGI</sequence>
<dbReference type="PANTHER" id="PTHR11017">
    <property type="entry name" value="LEUCINE-RICH REPEAT-CONTAINING PROTEIN"/>
    <property type="match status" value="1"/>
</dbReference>
<accession>A0A699IRG5</accession>
<dbReference type="PANTHER" id="PTHR11017:SF544">
    <property type="entry name" value="ADP-RIBOSYL CYCLASE_CYCLIC ADP-RIBOSE HYDROLASE"/>
    <property type="match status" value="1"/>
</dbReference>
<dbReference type="InterPro" id="IPR000157">
    <property type="entry name" value="TIR_dom"/>
</dbReference>
<dbReference type="EMBL" id="BKCJ010327066">
    <property type="protein sequence ID" value="GEZ81330.1"/>
    <property type="molecule type" value="Genomic_DNA"/>
</dbReference>
<feature type="non-terminal residue" evidence="2">
    <location>
        <position position="1"/>
    </location>
</feature>
<dbReference type="SUPFAM" id="SSF52200">
    <property type="entry name" value="Toll/Interleukin receptor TIR domain"/>
    <property type="match status" value="1"/>
</dbReference>
<comment type="caution">
    <text evidence="2">The sequence shown here is derived from an EMBL/GenBank/DDBJ whole genome shotgun (WGS) entry which is preliminary data.</text>
</comment>
<dbReference type="PROSITE" id="PS50104">
    <property type="entry name" value="TIR"/>
    <property type="match status" value="1"/>
</dbReference>
<protein>
    <recommendedName>
        <fullName evidence="1">TIR domain-containing protein</fullName>
    </recommendedName>
</protein>
<dbReference type="SMART" id="SM00255">
    <property type="entry name" value="TIR"/>
    <property type="match status" value="1"/>
</dbReference>
<dbReference type="Gene3D" id="3.40.50.10140">
    <property type="entry name" value="Toll/interleukin-1 receptor homology (TIR) domain"/>
    <property type="match status" value="1"/>
</dbReference>
<dbReference type="InterPro" id="IPR035897">
    <property type="entry name" value="Toll_tir_struct_dom_sf"/>
</dbReference>
<dbReference type="AlphaFoldDB" id="A0A699IRG5"/>
<name>A0A699IRG5_TANCI</name>